<dbReference type="RefSeq" id="WP_375523976.1">
    <property type="nucleotide sequence ID" value="NZ_JBHILM010000003.1"/>
</dbReference>
<dbReference type="PROSITE" id="PS50885">
    <property type="entry name" value="HAMP"/>
    <property type="match status" value="1"/>
</dbReference>
<sequence length="441" mass="49599">MYDKKEWGIQSLIRSVSPESWIRWKEDGSTEKVDVTAIKSLENNVVTIAFIEKDGNVSDLYVNPSRPLPVPKLPQQEYGKIFETGKMTDGYKIIRDEKSNVQMVIYQLVGLADGEQGIVQTSVDLTETLALQKNLLTIYVIGSLIALIVGMLIFRPVLKRTMVPLSRMVNTVERIHSENLSERLPNKQGSAEIDRLAVAFNGMLKRIETSFALEKEIQEQMRRFIADASHELRTPLTAIHGFLEVLLEGGAGKPDQLKKALNSMYSESERLNKLVGDLLAMMRMERSPEIRMTSGNLGELICQMEPQLRMIAGARRIWFDLSDDPVIAFDPDKMKQVILNLFQNAVQYTDPSKGDIRIGLEKRAGEIRLSVQDNGTGIKEIHVPHIFERFYRGEPSRARKYGGAGLGLAITKSIMELHGGRIEVESREGKGSLFRVCLPVS</sequence>
<dbReference type="Gene3D" id="6.10.340.10">
    <property type="match status" value="1"/>
</dbReference>
<dbReference type="InterPro" id="IPR004358">
    <property type="entry name" value="Sig_transdc_His_kin-like_C"/>
</dbReference>
<comment type="catalytic activity">
    <reaction evidence="1">
        <text>ATP + protein L-histidine = ADP + protein N-phospho-L-histidine.</text>
        <dbReference type="EC" id="2.7.13.3"/>
    </reaction>
</comment>
<dbReference type="SMART" id="SM00387">
    <property type="entry name" value="HATPase_c"/>
    <property type="match status" value="1"/>
</dbReference>
<feature type="domain" description="HAMP" evidence="14">
    <location>
        <begin position="159"/>
        <end position="212"/>
    </location>
</feature>
<dbReference type="SUPFAM" id="SSF47384">
    <property type="entry name" value="Homodimeric domain of signal transducing histidine kinase"/>
    <property type="match status" value="1"/>
</dbReference>
<dbReference type="PROSITE" id="PS50109">
    <property type="entry name" value="HIS_KIN"/>
    <property type="match status" value="1"/>
</dbReference>
<feature type="domain" description="Histidine kinase" evidence="13">
    <location>
        <begin position="227"/>
        <end position="441"/>
    </location>
</feature>
<dbReference type="EMBL" id="JBHILM010000003">
    <property type="protein sequence ID" value="MFB5680160.1"/>
    <property type="molecule type" value="Genomic_DNA"/>
</dbReference>
<dbReference type="InterPro" id="IPR003660">
    <property type="entry name" value="HAMP_dom"/>
</dbReference>
<dbReference type="Gene3D" id="3.30.565.10">
    <property type="entry name" value="Histidine kinase-like ATPase, C-terminal domain"/>
    <property type="match status" value="1"/>
</dbReference>
<gene>
    <name evidence="15" type="ORF">ACE3NQ_04395</name>
</gene>
<dbReference type="PRINTS" id="PR00344">
    <property type="entry name" value="BCTRLSENSOR"/>
</dbReference>
<keyword evidence="7" id="KW-0547">Nucleotide-binding</keyword>
<dbReference type="CDD" id="cd06225">
    <property type="entry name" value="HAMP"/>
    <property type="match status" value="1"/>
</dbReference>
<evidence type="ECO:0000259" key="13">
    <source>
        <dbReference type="PROSITE" id="PS50109"/>
    </source>
</evidence>
<dbReference type="SUPFAM" id="SSF158472">
    <property type="entry name" value="HAMP domain-like"/>
    <property type="match status" value="1"/>
</dbReference>
<reference evidence="15 16" key="1">
    <citation type="submission" date="2024-09" db="EMBL/GenBank/DDBJ databases">
        <authorList>
            <person name="Ruan L."/>
        </authorList>
    </citation>
    <scope>NUCLEOTIDE SEQUENCE [LARGE SCALE GENOMIC DNA]</scope>
    <source>
        <strain evidence="15 16">D33</strain>
    </source>
</reference>
<evidence type="ECO:0000256" key="9">
    <source>
        <dbReference type="ARBA" id="ARBA00022840"/>
    </source>
</evidence>
<dbReference type="CDD" id="cd00075">
    <property type="entry name" value="HATPase"/>
    <property type="match status" value="1"/>
</dbReference>
<dbReference type="CDD" id="cd00082">
    <property type="entry name" value="HisKA"/>
    <property type="match status" value="1"/>
</dbReference>
<dbReference type="SMART" id="SM00388">
    <property type="entry name" value="HisKA"/>
    <property type="match status" value="1"/>
</dbReference>
<keyword evidence="9" id="KW-0067">ATP-binding</keyword>
<comment type="caution">
    <text evidence="15">The sequence shown here is derived from an EMBL/GenBank/DDBJ whole genome shotgun (WGS) entry which is preliminary data.</text>
</comment>
<name>A0ABV5B3A1_9BACL</name>
<dbReference type="Proteomes" id="UP001580407">
    <property type="component" value="Unassembled WGS sequence"/>
</dbReference>
<evidence type="ECO:0000256" key="2">
    <source>
        <dbReference type="ARBA" id="ARBA00004651"/>
    </source>
</evidence>
<dbReference type="InterPro" id="IPR003594">
    <property type="entry name" value="HATPase_dom"/>
</dbReference>
<dbReference type="GO" id="GO:0016301">
    <property type="term" value="F:kinase activity"/>
    <property type="evidence" value="ECO:0007669"/>
    <property type="project" value="UniProtKB-KW"/>
</dbReference>
<keyword evidence="11 12" id="KW-0472">Membrane</keyword>
<keyword evidence="12" id="KW-1133">Transmembrane helix</keyword>
<evidence type="ECO:0000256" key="12">
    <source>
        <dbReference type="SAM" id="Phobius"/>
    </source>
</evidence>
<evidence type="ECO:0000313" key="16">
    <source>
        <dbReference type="Proteomes" id="UP001580407"/>
    </source>
</evidence>
<accession>A0ABV5B3A1</accession>
<evidence type="ECO:0000256" key="1">
    <source>
        <dbReference type="ARBA" id="ARBA00000085"/>
    </source>
</evidence>
<keyword evidence="12" id="KW-0812">Transmembrane</keyword>
<dbReference type="PANTHER" id="PTHR45453">
    <property type="entry name" value="PHOSPHATE REGULON SENSOR PROTEIN PHOR"/>
    <property type="match status" value="1"/>
</dbReference>
<dbReference type="InterPro" id="IPR036097">
    <property type="entry name" value="HisK_dim/P_sf"/>
</dbReference>
<evidence type="ECO:0000256" key="5">
    <source>
        <dbReference type="ARBA" id="ARBA00022553"/>
    </source>
</evidence>
<evidence type="ECO:0000313" key="15">
    <source>
        <dbReference type="EMBL" id="MFB5680160.1"/>
    </source>
</evidence>
<dbReference type="Pfam" id="PF00672">
    <property type="entry name" value="HAMP"/>
    <property type="match status" value="1"/>
</dbReference>
<dbReference type="PANTHER" id="PTHR45453:SF1">
    <property type="entry name" value="PHOSPHATE REGULON SENSOR PROTEIN PHOR"/>
    <property type="match status" value="1"/>
</dbReference>
<keyword evidence="6" id="KW-0808">Transferase</keyword>
<dbReference type="InterPro" id="IPR005467">
    <property type="entry name" value="His_kinase_dom"/>
</dbReference>
<evidence type="ECO:0000256" key="4">
    <source>
        <dbReference type="ARBA" id="ARBA00022475"/>
    </source>
</evidence>
<feature type="transmembrane region" description="Helical" evidence="12">
    <location>
        <begin position="136"/>
        <end position="158"/>
    </location>
</feature>
<evidence type="ECO:0000256" key="10">
    <source>
        <dbReference type="ARBA" id="ARBA00023012"/>
    </source>
</evidence>
<evidence type="ECO:0000256" key="3">
    <source>
        <dbReference type="ARBA" id="ARBA00012438"/>
    </source>
</evidence>
<dbReference type="Pfam" id="PF00512">
    <property type="entry name" value="HisKA"/>
    <property type="match status" value="1"/>
</dbReference>
<evidence type="ECO:0000256" key="6">
    <source>
        <dbReference type="ARBA" id="ARBA00022679"/>
    </source>
</evidence>
<evidence type="ECO:0000256" key="8">
    <source>
        <dbReference type="ARBA" id="ARBA00022777"/>
    </source>
</evidence>
<protein>
    <recommendedName>
        <fullName evidence="3">histidine kinase</fullName>
        <ecNumber evidence="3">2.7.13.3</ecNumber>
    </recommendedName>
</protein>
<keyword evidence="8 15" id="KW-0418">Kinase</keyword>
<dbReference type="InterPro" id="IPR050351">
    <property type="entry name" value="BphY/WalK/GraS-like"/>
</dbReference>
<dbReference type="Gene3D" id="1.10.287.130">
    <property type="match status" value="1"/>
</dbReference>
<organism evidence="15 16">
    <name type="scientific">Paenibacillus terreus</name>
    <dbReference type="NCBI Taxonomy" id="1387834"/>
    <lineage>
        <taxon>Bacteria</taxon>
        <taxon>Bacillati</taxon>
        <taxon>Bacillota</taxon>
        <taxon>Bacilli</taxon>
        <taxon>Bacillales</taxon>
        <taxon>Paenibacillaceae</taxon>
        <taxon>Paenibacillus</taxon>
    </lineage>
</organism>
<dbReference type="InterPro" id="IPR036890">
    <property type="entry name" value="HATPase_C_sf"/>
</dbReference>
<dbReference type="SMART" id="SM00304">
    <property type="entry name" value="HAMP"/>
    <property type="match status" value="1"/>
</dbReference>
<keyword evidence="10" id="KW-0902">Two-component regulatory system</keyword>
<keyword evidence="16" id="KW-1185">Reference proteome</keyword>
<evidence type="ECO:0000256" key="11">
    <source>
        <dbReference type="ARBA" id="ARBA00023136"/>
    </source>
</evidence>
<dbReference type="EC" id="2.7.13.3" evidence="3"/>
<dbReference type="SUPFAM" id="SSF55874">
    <property type="entry name" value="ATPase domain of HSP90 chaperone/DNA topoisomerase II/histidine kinase"/>
    <property type="match status" value="1"/>
</dbReference>
<evidence type="ECO:0000259" key="14">
    <source>
        <dbReference type="PROSITE" id="PS50885"/>
    </source>
</evidence>
<dbReference type="Pfam" id="PF02518">
    <property type="entry name" value="HATPase_c"/>
    <property type="match status" value="1"/>
</dbReference>
<evidence type="ECO:0000256" key="7">
    <source>
        <dbReference type="ARBA" id="ARBA00022741"/>
    </source>
</evidence>
<keyword evidence="4" id="KW-1003">Cell membrane</keyword>
<proteinExistence type="predicted"/>
<keyword evidence="5" id="KW-0597">Phosphoprotein</keyword>
<dbReference type="InterPro" id="IPR003661">
    <property type="entry name" value="HisK_dim/P_dom"/>
</dbReference>
<comment type="subcellular location">
    <subcellularLocation>
        <location evidence="2">Cell membrane</location>
        <topology evidence="2">Multi-pass membrane protein</topology>
    </subcellularLocation>
</comment>